<dbReference type="Gene3D" id="2.60.40.1120">
    <property type="entry name" value="Carboxypeptidase-like, regulatory domain"/>
    <property type="match status" value="1"/>
</dbReference>
<gene>
    <name evidence="2" type="ORF">SAMN05444380_11280</name>
</gene>
<dbReference type="RefSeq" id="WP_010528850.1">
    <property type="nucleotide sequence ID" value="NZ_AFSL01000102.1"/>
</dbReference>
<dbReference type="AlphaFoldDB" id="A0A1I2B2T6"/>
<keyword evidence="3" id="KW-1185">Reference proteome</keyword>
<evidence type="ECO:0000313" key="2">
    <source>
        <dbReference type="EMBL" id="SFE50495.1"/>
    </source>
</evidence>
<feature type="signal peptide" evidence="1">
    <location>
        <begin position="1"/>
        <end position="20"/>
    </location>
</feature>
<dbReference type="eggNOG" id="COG4771">
    <property type="taxonomic scope" value="Bacteria"/>
</dbReference>
<dbReference type="EMBL" id="FONA01000012">
    <property type="protein sequence ID" value="SFE50495.1"/>
    <property type="molecule type" value="Genomic_DNA"/>
</dbReference>
<keyword evidence="2" id="KW-0675">Receptor</keyword>
<dbReference type="InterPro" id="IPR008969">
    <property type="entry name" value="CarboxyPept-like_regulatory"/>
</dbReference>
<sequence length="118" mass="13037">MARKLLLTPIIILSGFFTNAQQAPEFSDEEKKKKTDANIIGDVQCNGEHVPFINITVEGTTIGTMTDATGHYRLVNLPEGELMLRVSGLGYKSQTKKVNTLPHTRVSPWRKQVGLPST</sequence>
<accession>A0A1I2B2T6</accession>
<evidence type="ECO:0000256" key="1">
    <source>
        <dbReference type="SAM" id="SignalP"/>
    </source>
</evidence>
<feature type="chain" id="PRO_5010318567" evidence="1">
    <location>
        <begin position="21"/>
        <end position="118"/>
    </location>
</feature>
<dbReference type="OrthoDB" id="1033655at2"/>
<reference evidence="2 3" key="1">
    <citation type="submission" date="2016-10" db="EMBL/GenBank/DDBJ databases">
        <authorList>
            <person name="de Groot N.N."/>
        </authorList>
    </citation>
    <scope>NUCLEOTIDE SEQUENCE [LARGE SCALE GENOMIC DNA]</scope>
    <source>
        <strain evidence="2 3">DSM 19012</strain>
    </source>
</reference>
<protein>
    <submittedName>
        <fullName evidence="2">Outer membrane receptor for ferrienterochelin and colicins</fullName>
    </submittedName>
</protein>
<dbReference type="Pfam" id="PF13715">
    <property type="entry name" value="CarbopepD_reg_2"/>
    <property type="match status" value="1"/>
</dbReference>
<dbReference type="InParanoid" id="A0A1I2B2T6"/>
<dbReference type="STRING" id="385682.SAMN05444380_11280"/>
<organism evidence="2 3">
    <name type="scientific">Thermophagus xiamenensis</name>
    <dbReference type="NCBI Taxonomy" id="385682"/>
    <lineage>
        <taxon>Bacteria</taxon>
        <taxon>Pseudomonadati</taxon>
        <taxon>Bacteroidota</taxon>
        <taxon>Bacteroidia</taxon>
        <taxon>Marinilabiliales</taxon>
        <taxon>Marinilabiliaceae</taxon>
        <taxon>Thermophagus</taxon>
    </lineage>
</organism>
<dbReference type="Proteomes" id="UP000181976">
    <property type="component" value="Unassembled WGS sequence"/>
</dbReference>
<keyword evidence="1" id="KW-0732">Signal</keyword>
<proteinExistence type="predicted"/>
<evidence type="ECO:0000313" key="3">
    <source>
        <dbReference type="Proteomes" id="UP000181976"/>
    </source>
</evidence>
<dbReference type="SUPFAM" id="SSF49464">
    <property type="entry name" value="Carboxypeptidase regulatory domain-like"/>
    <property type="match status" value="1"/>
</dbReference>
<name>A0A1I2B2T6_9BACT</name>